<organism evidence="1 2">
    <name type="scientific">Catharanthus roseus</name>
    <name type="common">Madagascar periwinkle</name>
    <name type="synonym">Vinca rosea</name>
    <dbReference type="NCBI Taxonomy" id="4058"/>
    <lineage>
        <taxon>Eukaryota</taxon>
        <taxon>Viridiplantae</taxon>
        <taxon>Streptophyta</taxon>
        <taxon>Embryophyta</taxon>
        <taxon>Tracheophyta</taxon>
        <taxon>Spermatophyta</taxon>
        <taxon>Magnoliopsida</taxon>
        <taxon>eudicotyledons</taxon>
        <taxon>Gunneridae</taxon>
        <taxon>Pentapetalae</taxon>
        <taxon>asterids</taxon>
        <taxon>lamiids</taxon>
        <taxon>Gentianales</taxon>
        <taxon>Apocynaceae</taxon>
        <taxon>Rauvolfioideae</taxon>
        <taxon>Vinceae</taxon>
        <taxon>Catharanthinae</taxon>
        <taxon>Catharanthus</taxon>
    </lineage>
</organism>
<proteinExistence type="predicted"/>
<keyword evidence="2" id="KW-1185">Reference proteome</keyword>
<dbReference type="EMBL" id="CM044703">
    <property type="protein sequence ID" value="KAI5671396.1"/>
    <property type="molecule type" value="Genomic_DNA"/>
</dbReference>
<name>A0ACC0BFJ8_CATRO</name>
<gene>
    <name evidence="1" type="ORF">M9H77_11760</name>
</gene>
<protein>
    <submittedName>
        <fullName evidence="1">Uncharacterized protein</fullName>
    </submittedName>
</protein>
<evidence type="ECO:0000313" key="1">
    <source>
        <dbReference type="EMBL" id="KAI5671396.1"/>
    </source>
</evidence>
<comment type="caution">
    <text evidence="1">The sequence shown here is derived from an EMBL/GenBank/DDBJ whole genome shotgun (WGS) entry which is preliminary data.</text>
</comment>
<sequence>MGFILNIKLLSCIKNGEEVSYLPYPGSKTPRTDQVSVMKTRPQLLDISVLDDALEVDVHEGSAIDVMIKDVGPLVRKSRMSEELVIAVKIYFEEDSDEDANDESDNDSEEDSDT</sequence>
<evidence type="ECO:0000313" key="2">
    <source>
        <dbReference type="Proteomes" id="UP001060085"/>
    </source>
</evidence>
<dbReference type="Proteomes" id="UP001060085">
    <property type="component" value="Linkage Group LG03"/>
</dbReference>
<reference evidence="2" key="1">
    <citation type="journal article" date="2023" name="Nat. Plants">
        <title>Single-cell RNA sequencing provides a high-resolution roadmap for understanding the multicellular compartmentation of specialized metabolism.</title>
        <authorList>
            <person name="Sun S."/>
            <person name="Shen X."/>
            <person name="Li Y."/>
            <person name="Li Y."/>
            <person name="Wang S."/>
            <person name="Li R."/>
            <person name="Zhang H."/>
            <person name="Shen G."/>
            <person name="Guo B."/>
            <person name="Wei J."/>
            <person name="Xu J."/>
            <person name="St-Pierre B."/>
            <person name="Chen S."/>
            <person name="Sun C."/>
        </authorList>
    </citation>
    <scope>NUCLEOTIDE SEQUENCE [LARGE SCALE GENOMIC DNA]</scope>
</reference>
<accession>A0ACC0BFJ8</accession>